<evidence type="ECO:0000256" key="3">
    <source>
        <dbReference type="ARBA" id="ARBA00048447"/>
    </source>
</evidence>
<gene>
    <name evidence="7" type="ORF">ABVC42_04690</name>
    <name evidence="6" type="ORF">AEL95_00475</name>
    <name evidence="9" type="ORF">CEE75_05855</name>
    <name evidence="8" type="ORF">ERD32_12290</name>
    <name evidence="5" type="ORF">F8251_07570</name>
</gene>
<dbReference type="PANTHER" id="PTHR43691:SF11">
    <property type="entry name" value="FI09636P-RELATED"/>
    <property type="match status" value="1"/>
</dbReference>
<reference evidence="6 10" key="1">
    <citation type="journal article" date="2016" name="Microbiology (Mosc.)">
        <title>Comparison of Lactobacillus crispatus isolates from Lactobacillus-dominated vaginal microbiomes with isolates from microbiomes containing bacterial vaginosis-associated bacteria.</title>
        <authorList>
            <person name="Abdelmaksoud A.A."/>
            <person name="Koparde V.N."/>
            <person name="Sheth N.U."/>
            <person name="Serrano M.G."/>
            <person name="Glascock A.L."/>
            <person name="Fettweis J.M."/>
            <person name="Strauss Iii J.F."/>
            <person name="Buck G.A."/>
            <person name="Jefferson K.K."/>
        </authorList>
    </citation>
    <scope>NUCLEOTIDE SEQUENCE [LARGE SCALE GENOMIC DNA]</scope>
    <source>
        <strain evidence="6 10">VMC3</strain>
    </source>
</reference>
<dbReference type="STRING" id="47770.GCA_001567095_00993"/>
<proteinExistence type="predicted"/>
<dbReference type="Proteomes" id="UP000067598">
    <property type="component" value="Unassembled WGS sequence"/>
</dbReference>
<reference evidence="7" key="5">
    <citation type="submission" date="2024-06" db="EMBL/GenBank/DDBJ databases">
        <title>Vaginal Lactobacillus fatty acid response mechanisms reveal a metabolite-targeted strategy for bacterial vaginosis treatment.</title>
        <authorList>
            <person name="Zhu M."/>
            <person name="Blainey P.C."/>
            <person name="Bloom S.M."/>
            <person name="Kwon D.S."/>
        </authorList>
    </citation>
    <scope>NUCLEOTIDE SEQUENCE</scope>
    <source>
        <strain evidence="7">194_F1_1</strain>
    </source>
</reference>
<evidence type="ECO:0000313" key="14">
    <source>
        <dbReference type="Proteomes" id="UP001434419"/>
    </source>
</evidence>
<evidence type="ECO:0000256" key="2">
    <source>
        <dbReference type="ARBA" id="ARBA00021980"/>
    </source>
</evidence>
<dbReference type="Proteomes" id="UP001434419">
    <property type="component" value="Unassembled WGS sequence"/>
</dbReference>
<reference evidence="8 11" key="3">
    <citation type="submission" date="2019-01" db="EMBL/GenBank/DDBJ databases">
        <title>The genome sequence of Lactobacillus crispatus L49.</title>
        <authorList>
            <person name="Zhong J."/>
            <person name="Zhang J."/>
        </authorList>
    </citation>
    <scope>NUCLEOTIDE SEQUENCE [LARGE SCALE GENOMIC DNA]</scope>
    <source>
        <strain evidence="8 11">L49</strain>
    </source>
</reference>
<dbReference type="EMBL" id="JBETVU010000012">
    <property type="protein sequence ID" value="MES5149224.1"/>
    <property type="molecule type" value="Genomic_DNA"/>
</dbReference>
<sequence length="254" mass="28879">MNKQPFILDFDKHPHAVLEPNHDQEPFHFHPRLLYAFVPEKEINAFLDHHFHRTLGEFESCSFNPKIYEVQINNEFFTLCQAPLGAPAAVQLLEWLIAYGVEKVLTIGTAGALVDLPENAMLLPTRAIRDEGTSFHYMNPGQLVELDSIFLKEVEKILVELNIEYDEITTWTTDGFFRETPKKVAQFRQLGASTVEMECAALAACAQFRKIDFAQFLFTADTLADMDNYDERDWGGKSHSVGLNIGAKVLTKIK</sequence>
<dbReference type="EC" id="2.4.2.3" evidence="1"/>
<evidence type="ECO:0000313" key="12">
    <source>
        <dbReference type="Proteomes" id="UP000295195"/>
    </source>
</evidence>
<keyword evidence="14" id="KW-1185">Reference proteome</keyword>
<evidence type="ECO:0000313" key="6">
    <source>
        <dbReference type="EMBL" id="KWU04887.1"/>
    </source>
</evidence>
<dbReference type="InterPro" id="IPR000845">
    <property type="entry name" value="Nucleoside_phosphorylase_d"/>
</dbReference>
<dbReference type="InterPro" id="IPR035994">
    <property type="entry name" value="Nucleoside_phosphorylase_sf"/>
</dbReference>
<comment type="caution">
    <text evidence="6">The sequence shown here is derived from an EMBL/GenBank/DDBJ whole genome shotgun (WGS) entry which is preliminary data.</text>
</comment>
<accession>A0A125P6M4</accession>
<dbReference type="EMBL" id="WBOB01000043">
    <property type="protein sequence ID" value="KAB1972977.1"/>
    <property type="molecule type" value="Genomic_DNA"/>
</dbReference>
<comment type="catalytic activity">
    <reaction evidence="3">
        <text>uridine + phosphate = alpha-D-ribose 1-phosphate + uracil</text>
        <dbReference type="Rhea" id="RHEA:24388"/>
        <dbReference type="ChEBI" id="CHEBI:16704"/>
        <dbReference type="ChEBI" id="CHEBI:17568"/>
        <dbReference type="ChEBI" id="CHEBI:43474"/>
        <dbReference type="ChEBI" id="CHEBI:57720"/>
        <dbReference type="EC" id="2.4.2.3"/>
    </reaction>
</comment>
<dbReference type="RefSeq" id="WP_005720202.1">
    <property type="nucleotide sequence ID" value="NZ_AP025162.1"/>
</dbReference>
<dbReference type="GO" id="GO:0004731">
    <property type="term" value="F:purine-nucleoside phosphorylase activity"/>
    <property type="evidence" value="ECO:0007669"/>
    <property type="project" value="TreeGrafter"/>
</dbReference>
<dbReference type="GO" id="GO:0006152">
    <property type="term" value="P:purine nucleoside catabolic process"/>
    <property type="evidence" value="ECO:0007669"/>
    <property type="project" value="TreeGrafter"/>
</dbReference>
<evidence type="ECO:0000313" key="8">
    <source>
        <dbReference type="EMBL" id="RXF53752.1"/>
    </source>
</evidence>
<dbReference type="PANTHER" id="PTHR43691">
    <property type="entry name" value="URIDINE PHOSPHORYLASE"/>
    <property type="match status" value="1"/>
</dbReference>
<dbReference type="Gene3D" id="3.40.50.1580">
    <property type="entry name" value="Nucleoside phosphorylase domain"/>
    <property type="match status" value="1"/>
</dbReference>
<evidence type="ECO:0000313" key="10">
    <source>
        <dbReference type="Proteomes" id="UP000067598"/>
    </source>
</evidence>
<dbReference type="PATRIC" id="fig|47770.28.peg.1028"/>
<dbReference type="Proteomes" id="UP000289808">
    <property type="component" value="Unassembled WGS sequence"/>
</dbReference>
<dbReference type="SUPFAM" id="SSF53167">
    <property type="entry name" value="Purine and uridine phosphorylases"/>
    <property type="match status" value="1"/>
</dbReference>
<evidence type="ECO:0000256" key="1">
    <source>
        <dbReference type="ARBA" id="ARBA00011888"/>
    </source>
</evidence>
<evidence type="ECO:0000313" key="13">
    <source>
        <dbReference type="Proteomes" id="UP000430323"/>
    </source>
</evidence>
<dbReference type="EMBL" id="NKLP01000105">
    <property type="protein sequence ID" value="TDN31507.1"/>
    <property type="molecule type" value="Genomic_DNA"/>
</dbReference>
<evidence type="ECO:0000313" key="5">
    <source>
        <dbReference type="EMBL" id="KAB1972977.1"/>
    </source>
</evidence>
<dbReference type="Pfam" id="PF01048">
    <property type="entry name" value="PNP_UDP_1"/>
    <property type="match status" value="1"/>
</dbReference>
<organism evidence="6 10">
    <name type="scientific">Lactobacillus crispatus</name>
    <dbReference type="NCBI Taxonomy" id="47770"/>
    <lineage>
        <taxon>Bacteria</taxon>
        <taxon>Bacillati</taxon>
        <taxon>Bacillota</taxon>
        <taxon>Bacilli</taxon>
        <taxon>Lactobacillales</taxon>
        <taxon>Lactobacillaceae</taxon>
        <taxon>Lactobacillus</taxon>
    </lineage>
</organism>
<protein>
    <recommendedName>
        <fullName evidence="2">Uridine phosphorylase</fullName>
        <ecNumber evidence="1">2.4.2.3</ecNumber>
    </recommendedName>
</protein>
<dbReference type="Proteomes" id="UP000430323">
    <property type="component" value="Unassembled WGS sequence"/>
</dbReference>
<reference evidence="9 12" key="2">
    <citation type="submission" date="2017-06" db="EMBL/GenBank/DDBJ databases">
        <authorList>
            <person name="Swanenburg J."/>
            <person name="Kort R."/>
        </authorList>
    </citation>
    <scope>NUCLEOTIDE SEQUENCE [LARGE SCALE GENOMIC DNA]</scope>
    <source>
        <strain evidence="9 12">RL05</strain>
    </source>
</reference>
<feature type="domain" description="Nucleoside phosphorylase" evidence="4">
    <location>
        <begin position="66"/>
        <end position="225"/>
    </location>
</feature>
<evidence type="ECO:0000313" key="9">
    <source>
        <dbReference type="EMBL" id="TDN31507.1"/>
    </source>
</evidence>
<dbReference type="EMBL" id="SCLX01000142">
    <property type="protein sequence ID" value="RXF53752.1"/>
    <property type="molecule type" value="Genomic_DNA"/>
</dbReference>
<evidence type="ECO:0000313" key="11">
    <source>
        <dbReference type="Proteomes" id="UP000289808"/>
    </source>
</evidence>
<dbReference type="Proteomes" id="UP000295195">
    <property type="component" value="Unassembled WGS sequence"/>
</dbReference>
<dbReference type="GO" id="GO:0004850">
    <property type="term" value="F:uridine phosphorylase activity"/>
    <property type="evidence" value="ECO:0007669"/>
    <property type="project" value="UniProtKB-EC"/>
</dbReference>
<dbReference type="CDD" id="cd09007">
    <property type="entry name" value="NP-I_spr0068"/>
    <property type="match status" value="1"/>
</dbReference>
<reference evidence="5 13" key="4">
    <citation type="submission" date="2019-09" db="EMBL/GenBank/DDBJ databases">
        <title>Investigation of probiotic properties of different lactic acid bacteria.</title>
        <authorList>
            <person name="Jaomanjaka F."/>
            <person name="Blanc P."/>
        </authorList>
    </citation>
    <scope>NUCLEOTIDE SEQUENCE [LARGE SCALE GENOMIC DNA]</scope>
    <source>
        <strain evidence="5 13">BIO6272</strain>
    </source>
</reference>
<dbReference type="GO" id="GO:0005829">
    <property type="term" value="C:cytosol"/>
    <property type="evidence" value="ECO:0007669"/>
    <property type="project" value="TreeGrafter"/>
</dbReference>
<name>A0A125P6M4_9LACO</name>
<evidence type="ECO:0000313" key="7">
    <source>
        <dbReference type="EMBL" id="MES5149224.1"/>
    </source>
</evidence>
<dbReference type="AlphaFoldDB" id="A0A125P6M4"/>
<dbReference type="EMBL" id="LJGP01000003">
    <property type="protein sequence ID" value="KWU04887.1"/>
    <property type="molecule type" value="Genomic_DNA"/>
</dbReference>
<evidence type="ECO:0000259" key="4">
    <source>
        <dbReference type="Pfam" id="PF01048"/>
    </source>
</evidence>